<sequence>MAESSCKDTDVKEPVQSDDDCGSILHVVVVGFHHKRGCQVDFSYPPLIEGQPEDSHDVPSEWKHLPFLALPDGAHNFEDDTIYFHLPGRGECKSTIYGVSCYRQIKAQDLLSKTADVTRGTVQKCVCVLSKLPLYGLIQAKLELITHAYFCERDFSKTKILQEFYENLNNCIPRTIPEDSQVFLGLSLRDLVTTFKHKILVLFKLMMLERRILFYTSPVHKLCNTLLAIVSLFPGMIERGLEKSACPKHYNPRISTIELTDYGINTEEYLDVKMSHVPNYSHQKSTESSPEKSSDSGEKCLRIPLGNPNTNSNEDEGMGTHGSSKTEGRPSGGIPRTNPFDKENIPGGVIQRDGESRKTSRSSSQGSSGGGSKKKIAKDVSPEEELIDLIDQELYGDFFEGGTKRSSDGRDDLLSEERDKVGDSLEARKESNASEYTKEDSDVDLQTQDRLHQHSASIQSGDSGISSCQRSSTVSSGRSQGFEDGVGEMKMNRYSGVEDFVVLPNMPQQEPMDLDRFGFPLAIFGKGSLCHPYISLQQHDMLQDVNVRSFVIGATNALFKHHKHLMDVIVEVEEGKVTILDPELKKQVALSTADLRFADFLIKHVTDSSDVYLDGTGWEGSDEWIRAQFKLYLLSLVSTCTSIGTYTVTEIGDFNESFVQAWKTTHNFRMWNSKVHPGIDQIHTGHPFHGHLGVSDMKIRLSSVMQTTDRGKRLNSAINRTGVAVMQTGKVVGEALTTAKTAVSSWLYGLAGEWKEEGGEDETNAEVK</sequence>
<dbReference type="InterPro" id="IPR051731">
    <property type="entry name" value="DENND11/AVL9_GEFs"/>
</dbReference>
<dbReference type="InParanoid" id="A0A7M7P4W5"/>
<evidence type="ECO:0000256" key="2">
    <source>
        <dbReference type="SAM" id="MobiDB-lite"/>
    </source>
</evidence>
<evidence type="ECO:0000313" key="5">
    <source>
        <dbReference type="Proteomes" id="UP000007110"/>
    </source>
</evidence>
<dbReference type="PROSITE" id="PS50211">
    <property type="entry name" value="DENN"/>
    <property type="match status" value="1"/>
</dbReference>
<dbReference type="EnsemblMetazoa" id="XM_030990323">
    <property type="protein sequence ID" value="XP_030846183"/>
    <property type="gene ID" value="LOC591009"/>
</dbReference>
<dbReference type="RefSeq" id="XP_030846183.1">
    <property type="nucleotide sequence ID" value="XM_030990323.1"/>
</dbReference>
<name>A0A7M7P4W5_STRPU</name>
<proteinExistence type="inferred from homology"/>
<evidence type="ECO:0000259" key="3">
    <source>
        <dbReference type="PROSITE" id="PS50211"/>
    </source>
</evidence>
<dbReference type="Proteomes" id="UP000007110">
    <property type="component" value="Unassembled WGS sequence"/>
</dbReference>
<feature type="compositionally biased region" description="Polar residues" evidence="2">
    <location>
        <begin position="453"/>
        <end position="479"/>
    </location>
</feature>
<organism evidence="4 5">
    <name type="scientific">Strongylocentrotus purpuratus</name>
    <name type="common">Purple sea urchin</name>
    <dbReference type="NCBI Taxonomy" id="7668"/>
    <lineage>
        <taxon>Eukaryota</taxon>
        <taxon>Metazoa</taxon>
        <taxon>Echinodermata</taxon>
        <taxon>Eleutherozoa</taxon>
        <taxon>Echinozoa</taxon>
        <taxon>Echinoidea</taxon>
        <taxon>Euechinoidea</taxon>
        <taxon>Echinacea</taxon>
        <taxon>Camarodonta</taxon>
        <taxon>Echinidea</taxon>
        <taxon>Strongylocentrotidae</taxon>
        <taxon>Strongylocentrotus</taxon>
    </lineage>
</organism>
<reference evidence="5" key="1">
    <citation type="submission" date="2015-02" db="EMBL/GenBank/DDBJ databases">
        <title>Genome sequencing for Strongylocentrotus purpuratus.</title>
        <authorList>
            <person name="Murali S."/>
            <person name="Liu Y."/>
            <person name="Vee V."/>
            <person name="English A."/>
            <person name="Wang M."/>
            <person name="Skinner E."/>
            <person name="Han Y."/>
            <person name="Muzny D.M."/>
            <person name="Worley K.C."/>
            <person name="Gibbs R.A."/>
        </authorList>
    </citation>
    <scope>NUCLEOTIDE SEQUENCE</scope>
</reference>
<comment type="similarity">
    <text evidence="1">Belongs to the AVL9 family.</text>
</comment>
<dbReference type="PANTHER" id="PTHR31017:SF1">
    <property type="entry name" value="LATE SECRETORY PATHWAY PROTEIN AVL9 HOMOLOG"/>
    <property type="match status" value="1"/>
</dbReference>
<dbReference type="InterPro" id="IPR037516">
    <property type="entry name" value="Tripartite_DENN"/>
</dbReference>
<reference evidence="4" key="2">
    <citation type="submission" date="2021-01" db="UniProtKB">
        <authorList>
            <consortium name="EnsemblMetazoa"/>
        </authorList>
    </citation>
    <scope>IDENTIFICATION</scope>
</reference>
<dbReference type="CTD" id="23080"/>
<feature type="compositionally biased region" description="Basic and acidic residues" evidence="2">
    <location>
        <begin position="402"/>
        <end position="440"/>
    </location>
</feature>
<feature type="region of interest" description="Disordered" evidence="2">
    <location>
        <begin position="280"/>
        <end position="381"/>
    </location>
</feature>
<dbReference type="PANTHER" id="PTHR31017">
    <property type="entry name" value="LATE SECRETORY PATHWAY PROTEIN AVL9-RELATED"/>
    <property type="match status" value="1"/>
</dbReference>
<dbReference type="GO" id="GO:0005737">
    <property type="term" value="C:cytoplasm"/>
    <property type="evidence" value="ECO:0000318"/>
    <property type="project" value="GO_Central"/>
</dbReference>
<feature type="region of interest" description="Disordered" evidence="2">
    <location>
        <begin position="399"/>
        <end position="485"/>
    </location>
</feature>
<dbReference type="KEGG" id="spu:591009"/>
<dbReference type="Pfam" id="PF09794">
    <property type="entry name" value="Avl9"/>
    <property type="match status" value="1"/>
</dbReference>
<dbReference type="FunCoup" id="A0A7M7P4W5">
    <property type="interactions" value="982"/>
</dbReference>
<accession>A0A7M7P4W5</accession>
<protein>
    <recommendedName>
        <fullName evidence="3">UDENN domain-containing protein</fullName>
    </recommendedName>
</protein>
<evidence type="ECO:0000256" key="1">
    <source>
        <dbReference type="ARBA" id="ARBA00038178"/>
    </source>
</evidence>
<keyword evidence="5" id="KW-1185">Reference proteome</keyword>
<dbReference type="OrthoDB" id="26278at2759"/>
<feature type="domain" description="UDENN" evidence="3">
    <location>
        <begin position="25"/>
        <end position="475"/>
    </location>
</feature>
<dbReference type="AlphaFoldDB" id="A0A7M7P4W5"/>
<dbReference type="OMA" id="IRTQFRV"/>
<dbReference type="InterPro" id="IPR018307">
    <property type="entry name" value="ABL9/DENND6_dom"/>
</dbReference>
<dbReference type="GeneID" id="591009"/>
<feature type="compositionally biased region" description="Basic and acidic residues" evidence="2">
    <location>
        <begin position="289"/>
        <end position="301"/>
    </location>
</feature>
<evidence type="ECO:0000313" key="4">
    <source>
        <dbReference type="EnsemblMetazoa" id="XP_030846183"/>
    </source>
</evidence>